<protein>
    <submittedName>
        <fullName evidence="3">Uncharacterized protein</fullName>
    </submittedName>
</protein>
<reference evidence="3" key="1">
    <citation type="journal article" date="2020" name="Stud. Mycol.">
        <title>101 Dothideomycetes genomes: a test case for predicting lifestyles and emergence of pathogens.</title>
        <authorList>
            <person name="Haridas S."/>
            <person name="Albert R."/>
            <person name="Binder M."/>
            <person name="Bloem J."/>
            <person name="Labutti K."/>
            <person name="Salamov A."/>
            <person name="Andreopoulos B."/>
            <person name="Baker S."/>
            <person name="Barry K."/>
            <person name="Bills G."/>
            <person name="Bluhm B."/>
            <person name="Cannon C."/>
            <person name="Castanera R."/>
            <person name="Culley D."/>
            <person name="Daum C."/>
            <person name="Ezra D."/>
            <person name="Gonzalez J."/>
            <person name="Henrissat B."/>
            <person name="Kuo A."/>
            <person name="Liang C."/>
            <person name="Lipzen A."/>
            <person name="Lutzoni F."/>
            <person name="Magnuson J."/>
            <person name="Mondo S."/>
            <person name="Nolan M."/>
            <person name="Ohm R."/>
            <person name="Pangilinan J."/>
            <person name="Park H.-J."/>
            <person name="Ramirez L."/>
            <person name="Alfaro M."/>
            <person name="Sun H."/>
            <person name="Tritt A."/>
            <person name="Yoshinaga Y."/>
            <person name="Zwiers L.-H."/>
            <person name="Turgeon B."/>
            <person name="Goodwin S."/>
            <person name="Spatafora J."/>
            <person name="Crous P."/>
            <person name="Grigoriev I."/>
        </authorList>
    </citation>
    <scope>NUCLEOTIDE SEQUENCE</scope>
    <source>
        <strain evidence="3">CBS 113818</strain>
    </source>
</reference>
<evidence type="ECO:0000313" key="4">
    <source>
        <dbReference type="Proteomes" id="UP000799424"/>
    </source>
</evidence>
<evidence type="ECO:0000313" key="3">
    <source>
        <dbReference type="EMBL" id="KAF2821980.1"/>
    </source>
</evidence>
<dbReference type="AlphaFoldDB" id="A0A6A6ZLP8"/>
<feature type="coiled-coil region" evidence="1">
    <location>
        <begin position="106"/>
        <end position="133"/>
    </location>
</feature>
<keyword evidence="4" id="KW-1185">Reference proteome</keyword>
<proteinExistence type="predicted"/>
<name>A0A6A6ZLP8_9PLEO</name>
<gene>
    <name evidence="3" type="ORF">CC86DRAFT_410374</name>
</gene>
<feature type="region of interest" description="Disordered" evidence="2">
    <location>
        <begin position="1"/>
        <end position="55"/>
    </location>
</feature>
<organism evidence="3 4">
    <name type="scientific">Ophiobolus disseminans</name>
    <dbReference type="NCBI Taxonomy" id="1469910"/>
    <lineage>
        <taxon>Eukaryota</taxon>
        <taxon>Fungi</taxon>
        <taxon>Dikarya</taxon>
        <taxon>Ascomycota</taxon>
        <taxon>Pezizomycotina</taxon>
        <taxon>Dothideomycetes</taxon>
        <taxon>Pleosporomycetidae</taxon>
        <taxon>Pleosporales</taxon>
        <taxon>Pleosporineae</taxon>
        <taxon>Phaeosphaeriaceae</taxon>
        <taxon>Ophiobolus</taxon>
    </lineage>
</organism>
<keyword evidence="1" id="KW-0175">Coiled coil</keyword>
<dbReference type="EMBL" id="MU006235">
    <property type="protein sequence ID" value="KAF2821980.1"/>
    <property type="molecule type" value="Genomic_DNA"/>
</dbReference>
<sequence>MTKRDPSSTPLENAPFAKRPKDQNLDGGTHSDAPTVSQGVLDETENCAPESDQAKMQRLEPELANQKTLAHRERAAKSYCLEQLDGTRTSNAITLADIHAEHKDQLIELIGAQEKMQQQIRDLQRDINKMRLELVERRSSLQLADDDKRSHEHLTTSNEHTVKDLRARLEATEQAHDVLEMNTHEKGWNPDIE</sequence>
<dbReference type="Proteomes" id="UP000799424">
    <property type="component" value="Unassembled WGS sequence"/>
</dbReference>
<accession>A0A6A6ZLP8</accession>
<evidence type="ECO:0000256" key="1">
    <source>
        <dbReference type="SAM" id="Coils"/>
    </source>
</evidence>
<evidence type="ECO:0000256" key="2">
    <source>
        <dbReference type="SAM" id="MobiDB-lite"/>
    </source>
</evidence>